<proteinExistence type="predicted"/>
<evidence type="ECO:0000313" key="6">
    <source>
        <dbReference type="Proteomes" id="UP001230005"/>
    </source>
</evidence>
<dbReference type="Proteomes" id="UP001230005">
    <property type="component" value="Unassembled WGS sequence"/>
</dbReference>
<dbReference type="EMBL" id="JAUSUG010000007">
    <property type="protein sequence ID" value="MDQ0254676.1"/>
    <property type="molecule type" value="Genomic_DNA"/>
</dbReference>
<dbReference type="InterPro" id="IPR010016">
    <property type="entry name" value="PxpB"/>
</dbReference>
<dbReference type="Pfam" id="PF02682">
    <property type="entry name" value="CT_C_D"/>
    <property type="match status" value="1"/>
</dbReference>
<gene>
    <name evidence="5" type="ORF">J2S74_002055</name>
</gene>
<evidence type="ECO:0000256" key="2">
    <source>
        <dbReference type="ARBA" id="ARBA00022801"/>
    </source>
</evidence>
<organism evidence="5 6">
    <name type="scientific">Evansella vedderi</name>
    <dbReference type="NCBI Taxonomy" id="38282"/>
    <lineage>
        <taxon>Bacteria</taxon>
        <taxon>Bacillati</taxon>
        <taxon>Bacillota</taxon>
        <taxon>Bacilli</taxon>
        <taxon>Bacillales</taxon>
        <taxon>Bacillaceae</taxon>
        <taxon>Evansella</taxon>
    </lineage>
</organism>
<evidence type="ECO:0000256" key="3">
    <source>
        <dbReference type="ARBA" id="ARBA00022840"/>
    </source>
</evidence>
<evidence type="ECO:0000259" key="4">
    <source>
        <dbReference type="SMART" id="SM00796"/>
    </source>
</evidence>
<dbReference type="InterPro" id="IPR029000">
    <property type="entry name" value="Cyclophilin-like_dom_sf"/>
</dbReference>
<evidence type="ECO:0000313" key="5">
    <source>
        <dbReference type="EMBL" id="MDQ0254676.1"/>
    </source>
</evidence>
<protein>
    <submittedName>
        <fullName evidence="5">Inhibitor of KinA</fullName>
    </submittedName>
</protein>
<keyword evidence="6" id="KW-1185">Reference proteome</keyword>
<keyword evidence="3" id="KW-0067">ATP-binding</keyword>
<dbReference type="Gene3D" id="2.40.100.10">
    <property type="entry name" value="Cyclophilin-like"/>
    <property type="match status" value="1"/>
</dbReference>
<sequence>MNISPLGDKALRIELGKEVSPEINHKIRSFILVLKRELIHGVKELVPAYCTVTLFYDPMLITYHELTAKLYKLKEHLGSIELPPAKIIHIPTCYGGEFGRDLHYVADFHGISVEEVISLHSKTSYLIYMIGFSPGFPYLGGMSRQLATPRLDIPRERVAAGSVGIAGEQTGIYSVETPGGWRIIGKTPLRLFDPDNIPPILLEAGNYIKFDPISPEEYSAIEHQVKEKNISLFMSSLHKGE</sequence>
<dbReference type="PANTHER" id="PTHR34698:SF2">
    <property type="entry name" value="5-OXOPROLINASE SUBUNIT B"/>
    <property type="match status" value="1"/>
</dbReference>
<feature type="domain" description="Carboxyltransferase" evidence="4">
    <location>
        <begin position="1"/>
        <end position="202"/>
    </location>
</feature>
<dbReference type="InterPro" id="IPR003833">
    <property type="entry name" value="CT_C_D"/>
</dbReference>
<dbReference type="RefSeq" id="WP_307324972.1">
    <property type="nucleotide sequence ID" value="NZ_JAUSUG010000007.1"/>
</dbReference>
<reference evidence="5 6" key="1">
    <citation type="submission" date="2023-07" db="EMBL/GenBank/DDBJ databases">
        <title>Genomic Encyclopedia of Type Strains, Phase IV (KMG-IV): sequencing the most valuable type-strain genomes for metagenomic binning, comparative biology and taxonomic classification.</title>
        <authorList>
            <person name="Goeker M."/>
        </authorList>
    </citation>
    <scope>NUCLEOTIDE SEQUENCE [LARGE SCALE GENOMIC DNA]</scope>
    <source>
        <strain evidence="5 6">DSM 9768</strain>
    </source>
</reference>
<dbReference type="PANTHER" id="PTHR34698">
    <property type="entry name" value="5-OXOPROLINASE SUBUNIT B"/>
    <property type="match status" value="1"/>
</dbReference>
<dbReference type="SUPFAM" id="SSF50891">
    <property type="entry name" value="Cyclophilin-like"/>
    <property type="match status" value="1"/>
</dbReference>
<dbReference type="SMART" id="SM00796">
    <property type="entry name" value="AHS1"/>
    <property type="match status" value="1"/>
</dbReference>
<dbReference type="SUPFAM" id="SSF160467">
    <property type="entry name" value="PH0987 N-terminal domain-like"/>
    <property type="match status" value="1"/>
</dbReference>
<comment type="caution">
    <text evidence="5">The sequence shown here is derived from an EMBL/GenBank/DDBJ whole genome shotgun (WGS) entry which is preliminary data.</text>
</comment>
<dbReference type="Gene3D" id="3.30.1360.40">
    <property type="match status" value="1"/>
</dbReference>
<dbReference type="NCBIfam" id="TIGR00370">
    <property type="entry name" value="5-oxoprolinase subunit PxpB"/>
    <property type="match status" value="1"/>
</dbReference>
<keyword evidence="2" id="KW-0378">Hydrolase</keyword>
<evidence type="ECO:0000256" key="1">
    <source>
        <dbReference type="ARBA" id="ARBA00022741"/>
    </source>
</evidence>
<name>A0ABT9ZTV1_9BACI</name>
<keyword evidence="1" id="KW-0547">Nucleotide-binding</keyword>
<accession>A0ABT9ZTV1</accession>